<dbReference type="CDD" id="cd12797">
    <property type="entry name" value="M23_peptidase"/>
    <property type="match status" value="1"/>
</dbReference>
<dbReference type="EMBL" id="BNCI01000002">
    <property type="protein sequence ID" value="GHF26045.1"/>
    <property type="molecule type" value="Genomic_DNA"/>
</dbReference>
<dbReference type="SUPFAM" id="SSF51261">
    <property type="entry name" value="Duplicated hybrid motif"/>
    <property type="match status" value="1"/>
</dbReference>
<dbReference type="Proteomes" id="UP000630923">
    <property type="component" value="Unassembled WGS sequence"/>
</dbReference>
<evidence type="ECO:0000313" key="5">
    <source>
        <dbReference type="Proteomes" id="UP000630923"/>
    </source>
</evidence>
<feature type="compositionally biased region" description="Polar residues" evidence="2">
    <location>
        <begin position="95"/>
        <end position="110"/>
    </location>
</feature>
<dbReference type="Gene3D" id="2.70.70.10">
    <property type="entry name" value="Glucose Permease (Domain IIA)"/>
    <property type="match status" value="1"/>
</dbReference>
<dbReference type="InterPro" id="IPR011055">
    <property type="entry name" value="Dup_hybrid_motif"/>
</dbReference>
<dbReference type="InterPro" id="IPR016047">
    <property type="entry name" value="M23ase_b-sheet_dom"/>
</dbReference>
<feature type="region of interest" description="Disordered" evidence="2">
    <location>
        <begin position="92"/>
        <end position="131"/>
    </location>
</feature>
<dbReference type="PANTHER" id="PTHR21666:SF263">
    <property type="entry name" value="MUREIN HYDROLASE ACTIVATOR NLPD"/>
    <property type="match status" value="1"/>
</dbReference>
<dbReference type="PANTHER" id="PTHR21666">
    <property type="entry name" value="PEPTIDASE-RELATED"/>
    <property type="match status" value="1"/>
</dbReference>
<name>A0A919E9G0_9PROT</name>
<dbReference type="CDD" id="cd00118">
    <property type="entry name" value="LysM"/>
    <property type="match status" value="2"/>
</dbReference>
<dbReference type="SUPFAM" id="SSF54106">
    <property type="entry name" value="LysM domain"/>
    <property type="match status" value="1"/>
</dbReference>
<feature type="domain" description="LysM" evidence="3">
    <location>
        <begin position="1"/>
        <end position="41"/>
    </location>
</feature>
<dbReference type="InterPro" id="IPR050570">
    <property type="entry name" value="Cell_wall_metabolism_enzyme"/>
</dbReference>
<dbReference type="PROSITE" id="PS51782">
    <property type="entry name" value="LYSM"/>
    <property type="match status" value="2"/>
</dbReference>
<keyword evidence="5" id="KW-1185">Reference proteome</keyword>
<evidence type="ECO:0000256" key="1">
    <source>
        <dbReference type="ARBA" id="ARBA00038420"/>
    </source>
</evidence>
<dbReference type="AlphaFoldDB" id="A0A919E9G0"/>
<protein>
    <recommendedName>
        <fullName evidence="3">LysM domain-containing protein</fullName>
    </recommendedName>
</protein>
<dbReference type="Pfam" id="PF01476">
    <property type="entry name" value="LysM"/>
    <property type="match status" value="2"/>
</dbReference>
<dbReference type="InterPro" id="IPR018392">
    <property type="entry name" value="LysM"/>
</dbReference>
<evidence type="ECO:0000256" key="2">
    <source>
        <dbReference type="SAM" id="MobiDB-lite"/>
    </source>
</evidence>
<comment type="caution">
    <text evidence="4">The sequence shown here is derived from an EMBL/GenBank/DDBJ whole genome shotgun (WGS) entry which is preliminary data.</text>
</comment>
<accession>A0A919E9G0</accession>
<reference evidence="4" key="1">
    <citation type="journal article" date="2014" name="Int. J. Syst. Evol. Microbiol.">
        <title>Complete genome sequence of Corynebacterium casei LMG S-19264T (=DSM 44701T), isolated from a smear-ripened cheese.</title>
        <authorList>
            <consortium name="US DOE Joint Genome Institute (JGI-PGF)"/>
            <person name="Walter F."/>
            <person name="Albersmeier A."/>
            <person name="Kalinowski J."/>
            <person name="Ruckert C."/>
        </authorList>
    </citation>
    <scope>NUCLEOTIDE SEQUENCE</scope>
    <source>
        <strain evidence="4">KCTC 42590</strain>
    </source>
</reference>
<dbReference type="Pfam" id="PF01551">
    <property type="entry name" value="Peptidase_M23"/>
    <property type="match status" value="1"/>
</dbReference>
<sequence>MQKGDTLYAISRREGVGLQDLVQANKLRPPYALAIGQKLVVHTSSYHTVRRGETSYGISRQYGINLSDLIRVNNIRKPYTLSVGQKLRIPGGGVQSASNTAASQPRTTAKQAPGRTVAIPTPPPRTGSGFAWPVKGTISSRFGPKEGGLHNDGVNILVKRGTAVKAAESGVVVYASNALEGYGNLLLVRHAGGWVTAYAHNERLLVRHGQKVTKGQVIARAGSTGGVATPQLHFEIRKGRRALDPLRYLS</sequence>
<feature type="domain" description="LysM" evidence="3">
    <location>
        <begin position="45"/>
        <end position="89"/>
    </location>
</feature>
<dbReference type="GO" id="GO:0004222">
    <property type="term" value="F:metalloendopeptidase activity"/>
    <property type="evidence" value="ECO:0007669"/>
    <property type="project" value="TreeGrafter"/>
</dbReference>
<reference evidence="4" key="2">
    <citation type="submission" date="2020-09" db="EMBL/GenBank/DDBJ databases">
        <authorList>
            <person name="Sun Q."/>
            <person name="Kim S."/>
        </authorList>
    </citation>
    <scope>NUCLEOTIDE SEQUENCE</scope>
    <source>
        <strain evidence="4">KCTC 42590</strain>
    </source>
</reference>
<organism evidence="4 5">
    <name type="scientific">Kordiimonas sediminis</name>
    <dbReference type="NCBI Taxonomy" id="1735581"/>
    <lineage>
        <taxon>Bacteria</taxon>
        <taxon>Pseudomonadati</taxon>
        <taxon>Pseudomonadota</taxon>
        <taxon>Alphaproteobacteria</taxon>
        <taxon>Kordiimonadales</taxon>
        <taxon>Kordiimonadaceae</taxon>
        <taxon>Kordiimonas</taxon>
    </lineage>
</organism>
<dbReference type="InterPro" id="IPR036779">
    <property type="entry name" value="LysM_dom_sf"/>
</dbReference>
<gene>
    <name evidence="4" type="ORF">GCM10017044_21120</name>
</gene>
<dbReference type="SMART" id="SM00257">
    <property type="entry name" value="LysM"/>
    <property type="match status" value="2"/>
</dbReference>
<evidence type="ECO:0000313" key="4">
    <source>
        <dbReference type="EMBL" id="GHF26045.1"/>
    </source>
</evidence>
<dbReference type="Gene3D" id="3.10.350.10">
    <property type="entry name" value="LysM domain"/>
    <property type="match status" value="2"/>
</dbReference>
<comment type="similarity">
    <text evidence="1">Belongs to the E.coli NlpD/Haemophilus LppB family.</text>
</comment>
<proteinExistence type="inferred from homology"/>
<evidence type="ECO:0000259" key="3">
    <source>
        <dbReference type="PROSITE" id="PS51782"/>
    </source>
</evidence>